<evidence type="ECO:0000313" key="3">
    <source>
        <dbReference type="Proteomes" id="UP001233172"/>
    </source>
</evidence>
<accession>A0AAD8B9M6</accession>
<organism evidence="2 3">
    <name type="scientific">Biomphalaria pfeifferi</name>
    <name type="common">Bloodfluke planorb</name>
    <name type="synonym">Freshwater snail</name>
    <dbReference type="NCBI Taxonomy" id="112525"/>
    <lineage>
        <taxon>Eukaryota</taxon>
        <taxon>Metazoa</taxon>
        <taxon>Spiralia</taxon>
        <taxon>Lophotrochozoa</taxon>
        <taxon>Mollusca</taxon>
        <taxon>Gastropoda</taxon>
        <taxon>Heterobranchia</taxon>
        <taxon>Euthyneura</taxon>
        <taxon>Panpulmonata</taxon>
        <taxon>Hygrophila</taxon>
        <taxon>Lymnaeoidea</taxon>
        <taxon>Planorbidae</taxon>
        <taxon>Biomphalaria</taxon>
    </lineage>
</organism>
<feature type="compositionally biased region" description="Basic and acidic residues" evidence="1">
    <location>
        <begin position="66"/>
        <end position="76"/>
    </location>
</feature>
<feature type="compositionally biased region" description="Polar residues" evidence="1">
    <location>
        <begin position="1"/>
        <end position="10"/>
    </location>
</feature>
<feature type="non-terminal residue" evidence="2">
    <location>
        <position position="1"/>
    </location>
</feature>
<name>A0AAD8B9M6_BIOPF</name>
<evidence type="ECO:0000256" key="1">
    <source>
        <dbReference type="SAM" id="MobiDB-lite"/>
    </source>
</evidence>
<dbReference type="AlphaFoldDB" id="A0AAD8B9M6"/>
<gene>
    <name evidence="2" type="ORF">Bpfe_020645</name>
</gene>
<evidence type="ECO:0000313" key="2">
    <source>
        <dbReference type="EMBL" id="KAK0049913.1"/>
    </source>
</evidence>
<reference evidence="2" key="1">
    <citation type="journal article" date="2023" name="PLoS Negl. Trop. Dis.">
        <title>A genome sequence for Biomphalaria pfeifferi, the major vector snail for the human-infecting parasite Schistosoma mansoni.</title>
        <authorList>
            <person name="Bu L."/>
            <person name="Lu L."/>
            <person name="Laidemitt M.R."/>
            <person name="Zhang S.M."/>
            <person name="Mutuku M."/>
            <person name="Mkoji G."/>
            <person name="Steinauer M."/>
            <person name="Loker E.S."/>
        </authorList>
    </citation>
    <scope>NUCLEOTIDE SEQUENCE</scope>
    <source>
        <strain evidence="2">KasaAsao</strain>
    </source>
</reference>
<dbReference type="EMBL" id="JASAOG010000120">
    <property type="protein sequence ID" value="KAK0049913.1"/>
    <property type="molecule type" value="Genomic_DNA"/>
</dbReference>
<dbReference type="Proteomes" id="UP001233172">
    <property type="component" value="Unassembled WGS sequence"/>
</dbReference>
<comment type="caution">
    <text evidence="2">The sequence shown here is derived from an EMBL/GenBank/DDBJ whole genome shotgun (WGS) entry which is preliminary data.</text>
</comment>
<feature type="region of interest" description="Disordered" evidence="1">
    <location>
        <begin position="51"/>
        <end position="76"/>
    </location>
</feature>
<proteinExistence type="predicted"/>
<keyword evidence="3" id="KW-1185">Reference proteome</keyword>
<sequence>PSQDNLSDQAAIQDPVGNKNPPSLMLSTHAHLLEWRHKLLLHPQLYSISEPCNPTSQHGYITRSGPEVRKTKRYNE</sequence>
<protein>
    <submittedName>
        <fullName evidence="2">Uncharacterized protein</fullName>
    </submittedName>
</protein>
<feature type="region of interest" description="Disordered" evidence="1">
    <location>
        <begin position="1"/>
        <end position="23"/>
    </location>
</feature>
<reference evidence="2" key="2">
    <citation type="submission" date="2023-04" db="EMBL/GenBank/DDBJ databases">
        <authorList>
            <person name="Bu L."/>
            <person name="Lu L."/>
            <person name="Laidemitt M.R."/>
            <person name="Zhang S.M."/>
            <person name="Mutuku M."/>
            <person name="Mkoji G."/>
            <person name="Steinauer M."/>
            <person name="Loker E.S."/>
        </authorList>
    </citation>
    <scope>NUCLEOTIDE SEQUENCE</scope>
    <source>
        <strain evidence="2">KasaAsao</strain>
        <tissue evidence="2">Whole Snail</tissue>
    </source>
</reference>